<dbReference type="AlphaFoldDB" id="A0A834X7F2"/>
<keyword evidence="2" id="KW-1185">Reference proteome</keyword>
<evidence type="ECO:0000313" key="1">
    <source>
        <dbReference type="EMBL" id="KAF7840233.1"/>
    </source>
</evidence>
<comment type="caution">
    <text evidence="1">The sequence shown here is derived from an EMBL/GenBank/DDBJ whole genome shotgun (WGS) entry which is preliminary data.</text>
</comment>
<accession>A0A834X7F2</accession>
<organism evidence="1 2">
    <name type="scientific">Senna tora</name>
    <dbReference type="NCBI Taxonomy" id="362788"/>
    <lineage>
        <taxon>Eukaryota</taxon>
        <taxon>Viridiplantae</taxon>
        <taxon>Streptophyta</taxon>
        <taxon>Embryophyta</taxon>
        <taxon>Tracheophyta</taxon>
        <taxon>Spermatophyta</taxon>
        <taxon>Magnoliopsida</taxon>
        <taxon>eudicotyledons</taxon>
        <taxon>Gunneridae</taxon>
        <taxon>Pentapetalae</taxon>
        <taxon>rosids</taxon>
        <taxon>fabids</taxon>
        <taxon>Fabales</taxon>
        <taxon>Fabaceae</taxon>
        <taxon>Caesalpinioideae</taxon>
        <taxon>Cassia clade</taxon>
        <taxon>Senna</taxon>
    </lineage>
</organism>
<gene>
    <name evidence="1" type="ORF">G2W53_008715</name>
</gene>
<evidence type="ECO:0000313" key="2">
    <source>
        <dbReference type="Proteomes" id="UP000634136"/>
    </source>
</evidence>
<proteinExistence type="predicted"/>
<protein>
    <submittedName>
        <fullName evidence="1">Uncharacterized protein</fullName>
    </submittedName>
</protein>
<sequence>MHGGVTTSILRCQSPSPAVSSYPACLRLVIWPYDLYTTPSVQPNTFMGGVVVGHDAWGIAGTNKEGSALDSLF</sequence>
<name>A0A834X7F2_9FABA</name>
<dbReference type="Proteomes" id="UP000634136">
    <property type="component" value="Unassembled WGS sequence"/>
</dbReference>
<dbReference type="EMBL" id="JAAIUW010000003">
    <property type="protein sequence ID" value="KAF7840233.1"/>
    <property type="molecule type" value="Genomic_DNA"/>
</dbReference>
<reference evidence="1" key="1">
    <citation type="submission" date="2020-09" db="EMBL/GenBank/DDBJ databases">
        <title>Genome-Enabled Discovery of Anthraquinone Biosynthesis in Senna tora.</title>
        <authorList>
            <person name="Kang S.-H."/>
            <person name="Pandey R.P."/>
            <person name="Lee C.-M."/>
            <person name="Sim J.-S."/>
            <person name="Jeong J.-T."/>
            <person name="Choi B.-S."/>
            <person name="Jung M."/>
            <person name="Ginzburg D."/>
            <person name="Zhao K."/>
            <person name="Won S.Y."/>
            <person name="Oh T.-J."/>
            <person name="Yu Y."/>
            <person name="Kim N.-H."/>
            <person name="Lee O.R."/>
            <person name="Lee T.-H."/>
            <person name="Bashyal P."/>
            <person name="Kim T.-S."/>
            <person name="Lee W.-H."/>
            <person name="Kawkins C."/>
            <person name="Kim C.-K."/>
            <person name="Kim J.S."/>
            <person name="Ahn B.O."/>
            <person name="Rhee S.Y."/>
            <person name="Sohng J.K."/>
        </authorList>
    </citation>
    <scope>NUCLEOTIDE SEQUENCE</scope>
    <source>
        <tissue evidence="1">Leaf</tissue>
    </source>
</reference>